<reference evidence="3" key="1">
    <citation type="submission" date="2025-08" db="UniProtKB">
        <authorList>
            <consortium name="RefSeq"/>
        </authorList>
    </citation>
    <scope>IDENTIFICATION</scope>
</reference>
<dbReference type="Gene3D" id="1.10.10.1450">
    <property type="match status" value="1"/>
</dbReference>
<dbReference type="GO" id="GO:0000014">
    <property type="term" value="F:single-stranded DNA endodeoxyribonuclease activity"/>
    <property type="evidence" value="ECO:0007669"/>
    <property type="project" value="TreeGrafter"/>
</dbReference>
<accession>A0A6P7SZP9</accession>
<dbReference type="Pfam" id="PF17906">
    <property type="entry name" value="HTH_48"/>
    <property type="match status" value="1"/>
</dbReference>
<protein>
    <submittedName>
        <fullName evidence="3">Histone-lysine N-methyltransferase SETMAR-like</fullName>
    </submittedName>
</protein>
<dbReference type="RefSeq" id="XP_029643898.1">
    <property type="nucleotide sequence ID" value="XM_029788038.1"/>
</dbReference>
<evidence type="ECO:0000313" key="2">
    <source>
        <dbReference type="Proteomes" id="UP000515154"/>
    </source>
</evidence>
<dbReference type="InterPro" id="IPR052709">
    <property type="entry name" value="Transposase-MT_Hybrid"/>
</dbReference>
<dbReference type="GO" id="GO:0015074">
    <property type="term" value="P:DNA integration"/>
    <property type="evidence" value="ECO:0007669"/>
    <property type="project" value="TreeGrafter"/>
</dbReference>
<gene>
    <name evidence="3" type="primary">LOC115218287</name>
</gene>
<evidence type="ECO:0000259" key="1">
    <source>
        <dbReference type="Pfam" id="PF17906"/>
    </source>
</evidence>
<dbReference type="GO" id="GO:0044547">
    <property type="term" value="F:DNA topoisomerase binding"/>
    <property type="evidence" value="ECO:0007669"/>
    <property type="project" value="TreeGrafter"/>
</dbReference>
<evidence type="ECO:0000313" key="3">
    <source>
        <dbReference type="RefSeq" id="XP_029643898.1"/>
    </source>
</evidence>
<name>A0A6P7SZP9_9MOLL</name>
<dbReference type="Proteomes" id="UP000515154">
    <property type="component" value="Linkage group LG13"/>
</dbReference>
<dbReference type="GO" id="GO:0035861">
    <property type="term" value="C:site of double-strand break"/>
    <property type="evidence" value="ECO:0007669"/>
    <property type="project" value="TreeGrafter"/>
</dbReference>
<sequence length="122" mass="13801">MTKKDLPLLCLHEFKLGSNASQTATNLNRTWGEGSTSDRTIRKWFQNVRSGDEGLEDEGGRVCSCSLDNEQLKVVVEQHSGQSVREMSQELGVGISKVLYNLQKIDKVKKLDKWVPHELKEN</sequence>
<dbReference type="GO" id="GO:0044774">
    <property type="term" value="P:mitotic DNA integrity checkpoint signaling"/>
    <property type="evidence" value="ECO:0007669"/>
    <property type="project" value="TreeGrafter"/>
</dbReference>
<dbReference type="GO" id="GO:0031297">
    <property type="term" value="P:replication fork processing"/>
    <property type="evidence" value="ECO:0007669"/>
    <property type="project" value="TreeGrafter"/>
</dbReference>
<organism evidence="2 3">
    <name type="scientific">Octopus sinensis</name>
    <name type="common">East Asian common octopus</name>
    <dbReference type="NCBI Taxonomy" id="2607531"/>
    <lineage>
        <taxon>Eukaryota</taxon>
        <taxon>Metazoa</taxon>
        <taxon>Spiralia</taxon>
        <taxon>Lophotrochozoa</taxon>
        <taxon>Mollusca</taxon>
        <taxon>Cephalopoda</taxon>
        <taxon>Coleoidea</taxon>
        <taxon>Octopodiformes</taxon>
        <taxon>Octopoda</taxon>
        <taxon>Incirrata</taxon>
        <taxon>Octopodidae</taxon>
        <taxon>Octopus</taxon>
    </lineage>
</organism>
<dbReference type="PANTHER" id="PTHR46060:SF2">
    <property type="entry name" value="HISTONE-LYSINE N-METHYLTRANSFERASE SETMAR"/>
    <property type="match status" value="1"/>
</dbReference>
<dbReference type="GO" id="GO:0003690">
    <property type="term" value="F:double-stranded DNA binding"/>
    <property type="evidence" value="ECO:0007669"/>
    <property type="project" value="TreeGrafter"/>
</dbReference>
<dbReference type="GO" id="GO:0046975">
    <property type="term" value="F:histone H3K36 methyltransferase activity"/>
    <property type="evidence" value="ECO:0007669"/>
    <property type="project" value="TreeGrafter"/>
</dbReference>
<dbReference type="GO" id="GO:0005634">
    <property type="term" value="C:nucleus"/>
    <property type="evidence" value="ECO:0007669"/>
    <property type="project" value="TreeGrafter"/>
</dbReference>
<dbReference type="KEGG" id="osn:115218287"/>
<proteinExistence type="predicted"/>
<dbReference type="GO" id="GO:0042800">
    <property type="term" value="F:histone H3K4 methyltransferase activity"/>
    <property type="evidence" value="ECO:0007669"/>
    <property type="project" value="TreeGrafter"/>
</dbReference>
<dbReference type="AlphaFoldDB" id="A0A6P7SZP9"/>
<dbReference type="GO" id="GO:0000729">
    <property type="term" value="P:DNA double-strand break processing"/>
    <property type="evidence" value="ECO:0007669"/>
    <property type="project" value="TreeGrafter"/>
</dbReference>
<keyword evidence="2" id="KW-1185">Reference proteome</keyword>
<dbReference type="InterPro" id="IPR041426">
    <property type="entry name" value="Mos1_HTH"/>
</dbReference>
<dbReference type="GO" id="GO:0006303">
    <property type="term" value="P:double-strand break repair via nonhomologous end joining"/>
    <property type="evidence" value="ECO:0007669"/>
    <property type="project" value="TreeGrafter"/>
</dbReference>
<dbReference type="GO" id="GO:0000793">
    <property type="term" value="C:condensed chromosome"/>
    <property type="evidence" value="ECO:0007669"/>
    <property type="project" value="TreeGrafter"/>
</dbReference>
<dbReference type="GO" id="GO:0003697">
    <property type="term" value="F:single-stranded DNA binding"/>
    <property type="evidence" value="ECO:0007669"/>
    <property type="project" value="TreeGrafter"/>
</dbReference>
<dbReference type="PANTHER" id="PTHR46060">
    <property type="entry name" value="MARINER MOS1 TRANSPOSASE-LIKE PROTEIN"/>
    <property type="match status" value="1"/>
</dbReference>
<feature type="domain" description="Mos1 transposase HTH" evidence="1">
    <location>
        <begin position="11"/>
        <end position="52"/>
    </location>
</feature>